<sequence>SGSPKDNSLTALSNSPATRLVLEPHVQLALHLLSEQLALAEGANAQHEMGRQRDRDDSGNDADDDDLEDLECSEQGQLWLSNEEGEEEKFSEEENRERELRGDDCEEEGIFFWRSRGHFGERETPLISASLKLQRGFGSRTRETSLTDAQIKVEGTNPLISPSAMIEGIPLDQAPVQVGCRLQFDN</sequence>
<dbReference type="AlphaFoldDB" id="A0A4P9VVI0"/>
<proteinExistence type="predicted"/>
<dbReference type="EMBL" id="ML000977">
    <property type="protein sequence ID" value="RKO83661.1"/>
    <property type="molecule type" value="Genomic_DNA"/>
</dbReference>
<evidence type="ECO:0000313" key="2">
    <source>
        <dbReference type="EMBL" id="RKO83661.1"/>
    </source>
</evidence>
<feature type="compositionally biased region" description="Basic and acidic residues" evidence="1">
    <location>
        <begin position="92"/>
        <end position="101"/>
    </location>
</feature>
<feature type="non-terminal residue" evidence="2">
    <location>
        <position position="1"/>
    </location>
</feature>
<reference evidence="3" key="1">
    <citation type="journal article" date="2018" name="Nat. Microbiol.">
        <title>Leveraging single-cell genomics to expand the fungal tree of life.</title>
        <authorList>
            <person name="Ahrendt S.R."/>
            <person name="Quandt C.A."/>
            <person name="Ciobanu D."/>
            <person name="Clum A."/>
            <person name="Salamov A."/>
            <person name="Andreopoulos B."/>
            <person name="Cheng J.F."/>
            <person name="Woyke T."/>
            <person name="Pelin A."/>
            <person name="Henrissat B."/>
            <person name="Reynolds N.K."/>
            <person name="Benny G.L."/>
            <person name="Smith M.E."/>
            <person name="James T.Y."/>
            <person name="Grigoriev I.V."/>
        </authorList>
    </citation>
    <scope>NUCLEOTIDE SEQUENCE [LARGE SCALE GENOMIC DNA]</scope>
</reference>
<gene>
    <name evidence="2" type="ORF">BDK51DRAFT_30454</name>
</gene>
<accession>A0A4P9VVI0</accession>
<dbReference type="Proteomes" id="UP000269721">
    <property type="component" value="Unassembled WGS sequence"/>
</dbReference>
<feature type="compositionally biased region" description="Acidic residues" evidence="1">
    <location>
        <begin position="59"/>
        <end position="72"/>
    </location>
</feature>
<organism evidence="2 3">
    <name type="scientific">Blyttiomyces helicus</name>
    <dbReference type="NCBI Taxonomy" id="388810"/>
    <lineage>
        <taxon>Eukaryota</taxon>
        <taxon>Fungi</taxon>
        <taxon>Fungi incertae sedis</taxon>
        <taxon>Chytridiomycota</taxon>
        <taxon>Chytridiomycota incertae sedis</taxon>
        <taxon>Chytridiomycetes</taxon>
        <taxon>Chytridiomycetes incertae sedis</taxon>
        <taxon>Blyttiomyces</taxon>
    </lineage>
</organism>
<keyword evidence="3" id="KW-1185">Reference proteome</keyword>
<protein>
    <submittedName>
        <fullName evidence="2">Uncharacterized protein</fullName>
    </submittedName>
</protein>
<name>A0A4P9VVI0_9FUNG</name>
<evidence type="ECO:0000256" key="1">
    <source>
        <dbReference type="SAM" id="MobiDB-lite"/>
    </source>
</evidence>
<feature type="compositionally biased region" description="Basic and acidic residues" evidence="1">
    <location>
        <begin position="48"/>
        <end position="58"/>
    </location>
</feature>
<evidence type="ECO:0000313" key="3">
    <source>
        <dbReference type="Proteomes" id="UP000269721"/>
    </source>
</evidence>
<feature type="region of interest" description="Disordered" evidence="1">
    <location>
        <begin position="43"/>
        <end position="101"/>
    </location>
</feature>